<accession>A0ABY0HD59</accession>
<feature type="compositionally biased region" description="Polar residues" evidence="1">
    <location>
        <begin position="264"/>
        <end position="292"/>
    </location>
</feature>
<feature type="compositionally biased region" description="Polar residues" evidence="1">
    <location>
        <begin position="580"/>
        <end position="597"/>
    </location>
</feature>
<feature type="compositionally biased region" description="Polar residues" evidence="1">
    <location>
        <begin position="432"/>
        <end position="448"/>
    </location>
</feature>
<feature type="region of interest" description="Disordered" evidence="1">
    <location>
        <begin position="81"/>
        <end position="104"/>
    </location>
</feature>
<keyword evidence="3" id="KW-1185">Reference proteome</keyword>
<evidence type="ECO:0000313" key="3">
    <source>
        <dbReference type="Proteomes" id="UP000294003"/>
    </source>
</evidence>
<organism evidence="2 3">
    <name type="scientific">Monosporascus cannonballus</name>
    <dbReference type="NCBI Taxonomy" id="155416"/>
    <lineage>
        <taxon>Eukaryota</taxon>
        <taxon>Fungi</taxon>
        <taxon>Dikarya</taxon>
        <taxon>Ascomycota</taxon>
        <taxon>Pezizomycotina</taxon>
        <taxon>Sordariomycetes</taxon>
        <taxon>Xylariomycetidae</taxon>
        <taxon>Xylariales</taxon>
        <taxon>Xylariales incertae sedis</taxon>
        <taxon>Monosporascus</taxon>
    </lineage>
</organism>
<feature type="region of interest" description="Disordered" evidence="1">
    <location>
        <begin position="406"/>
        <end position="471"/>
    </location>
</feature>
<feature type="compositionally biased region" description="Polar residues" evidence="1">
    <location>
        <begin position="213"/>
        <end position="227"/>
    </location>
</feature>
<feature type="compositionally biased region" description="Polar residues" evidence="1">
    <location>
        <begin position="27"/>
        <end position="47"/>
    </location>
</feature>
<protein>
    <submittedName>
        <fullName evidence="2">Uncharacterized protein</fullName>
    </submittedName>
</protein>
<feature type="region of interest" description="Disordered" evidence="1">
    <location>
        <begin position="148"/>
        <end position="292"/>
    </location>
</feature>
<evidence type="ECO:0000256" key="1">
    <source>
        <dbReference type="SAM" id="MobiDB-lite"/>
    </source>
</evidence>
<evidence type="ECO:0000313" key="2">
    <source>
        <dbReference type="EMBL" id="RYO90674.1"/>
    </source>
</evidence>
<feature type="compositionally biased region" description="Polar residues" evidence="1">
    <location>
        <begin position="158"/>
        <end position="168"/>
    </location>
</feature>
<proteinExistence type="predicted"/>
<feature type="region of interest" description="Disordered" evidence="1">
    <location>
        <begin position="580"/>
        <end position="603"/>
    </location>
</feature>
<feature type="compositionally biased region" description="Polar residues" evidence="1">
    <location>
        <begin position="86"/>
        <end position="98"/>
    </location>
</feature>
<feature type="compositionally biased region" description="Basic and acidic residues" evidence="1">
    <location>
        <begin position="8"/>
        <end position="19"/>
    </location>
</feature>
<gene>
    <name evidence="2" type="ORF">DL762_002557</name>
</gene>
<name>A0ABY0HD59_9PEZI</name>
<dbReference type="Proteomes" id="UP000294003">
    <property type="component" value="Unassembled WGS sequence"/>
</dbReference>
<sequence>MSDLGVGRLEDLATDDGGKHGRRQGLPPQSSHNEQTEASQTRLGTSNGLAEMYRNAIKEGVFHDDDYHAVKNLDSIEDGNLHRQKQASLHNGQSNPARSFSAPDRRRFQGAASWARRFPLYDPLRTMESVPPGYDVSSLGGLHVPGMPVKRWGPGQKELSTVDANPNGVTPAPSREQPATVQPAPPRAVPYRPTADLPPHPRPTLPTTHLNGKASSDIVSPQATNGAAETKKPTSRTSKATEVHDTPKSNGWLPPHLRGPPNTPQSHGSAVPSHTNTTQLPASTHQTKQSGVSVTPVQAGEYFFQAEVVLQYQANGQVQKGFGRVSVYELAQQPIVIWELIVGERVTRKDIRRLLLPFVNGSLVIVRWQDKPGSDIRTSDIRFDNISAARDFEKVVKQQRKQRAGSTAAIFEQETEADVPSDVQPSGIPDNLPSTGQVQTVDTSSGASASVGLAQPEEDKITIAPPREHCAAKKTRTPDLIVDITSHEEEPKDLRGQASSIVPLPAFASESISENLIDLSDCAEVKTIRRSYMDDLMGVDLVTSSVRSAGAGSPTSGEVEAMNAAPIVEAPADEIEASTLTISEDSSGSKTTSQDQSGGVRPPASTSLETAFLNLKTTEAKSLQGRISQDALRFLYHLPASVYAEMMKLSHDIVPHLELAQCVPPAQAKIKEYAPFQIAWVRLGRIEEYNRLGWDAKQSVLRVVYYNIVHGGNRIVRSPWDILCLRDSEQSCPDEVRELNDLVRIGNHRDISKCDPYGRGPSTPLAPQPSPYSYEAITKKTVDQAKFLYDDQPQEDVKYPTLAADSARTERTPSAGVPAAQTRPPNVVTATKTDYQKTDSASVGTQALLSEPKNAPDRGVTAQQSRSVSGWDFIDEAEEDWHQKPQPLVVCKPQQHTEKATSMKPGESLSFQQRLQRSLEESMNATGLYSAESSTSATTLAAKDFRRLGPGAQPISVDTQCSHGMP</sequence>
<reference evidence="2 3" key="1">
    <citation type="submission" date="2018-06" db="EMBL/GenBank/DDBJ databases">
        <title>Complete Genomes of Monosporascus.</title>
        <authorList>
            <person name="Robinson A.J."/>
            <person name="Natvig D.O."/>
        </authorList>
    </citation>
    <scope>NUCLEOTIDE SEQUENCE [LARGE SCALE GENOMIC DNA]</scope>
    <source>
        <strain evidence="2 3">CBS 609.92</strain>
    </source>
</reference>
<feature type="compositionally biased region" description="Basic and acidic residues" evidence="1">
    <location>
        <begin position="457"/>
        <end position="471"/>
    </location>
</feature>
<feature type="region of interest" description="Disordered" evidence="1">
    <location>
        <begin position="1"/>
        <end position="47"/>
    </location>
</feature>
<comment type="caution">
    <text evidence="2">The sequence shown here is derived from an EMBL/GenBank/DDBJ whole genome shotgun (WGS) entry which is preliminary data.</text>
</comment>
<dbReference type="EMBL" id="QJNS01000052">
    <property type="protein sequence ID" value="RYO90674.1"/>
    <property type="molecule type" value="Genomic_DNA"/>
</dbReference>